<accession>I3L0D1</accession>
<dbReference type="ChiTaRS" id="RBAK-RBAKDN">
    <property type="organism name" value="human"/>
</dbReference>
<keyword evidence="4" id="KW-1185">Reference proteome</keyword>
<sequence>MNTLQGPVSFKDVAVDFTQEEWQQLDPDEKITYRDVMLENYSHLVSVGYDTTKPNVIIKLEQGEEPWIMGGEFPCQHSPEAWRVDDLIERIQENEDKHSSRPARRPCGPRCCCCCCCSRPPRSPPPKPLPTRMLTPRKAFRTCSKESGLAETESCGQTHTWPRALAVLMGLWWPRDQKAGEEDLRFRERRPGLQATATGSGEHGAFPVHSQGVWASTHWQGTAVCPLQTPPPDAFIRNNKVLS</sequence>
<evidence type="ECO:0000313" key="4">
    <source>
        <dbReference type="Proteomes" id="UP000005640"/>
    </source>
</evidence>
<dbReference type="UCSC" id="uc003snr.4">
    <property type="organism name" value="human"/>
</dbReference>
<feature type="domain" description="KRAB" evidence="1">
    <location>
        <begin position="8"/>
        <end position="79"/>
    </location>
</feature>
<reference evidence="3" key="4">
    <citation type="journal article" date="2004" name="Nature">
        <title>Finishing the euchromatic sequence of the human genome.</title>
        <authorList>
            <consortium name="International Human Genome Sequencing Consortium"/>
        </authorList>
    </citation>
    <scope>NUCLEOTIDE SEQUENCE [LARGE SCALE GENOMIC DNA]</scope>
</reference>
<dbReference type="AlphaFoldDB" id="I3L0D1"/>
<name>I3L0D1_HUMAN</name>
<dbReference type="HOGENOM" id="CLU_1142280_0_0_1"/>
<dbReference type="GO" id="GO:0006355">
    <property type="term" value="P:regulation of DNA-templated transcription"/>
    <property type="evidence" value="ECO:0007669"/>
    <property type="project" value="InterPro"/>
</dbReference>
<dbReference type="Proteomes" id="UP000005640">
    <property type="component" value="Chromosome 7"/>
</dbReference>
<organism evidence="3 4">
    <name type="scientific">Homo sapiens</name>
    <name type="common">Human</name>
    <dbReference type="NCBI Taxonomy" id="9606"/>
    <lineage>
        <taxon>Eukaryota</taxon>
        <taxon>Metazoa</taxon>
        <taxon>Chordata</taxon>
        <taxon>Craniata</taxon>
        <taxon>Vertebrata</taxon>
        <taxon>Euteleostomi</taxon>
        <taxon>Mammalia</taxon>
        <taxon>Eutheria</taxon>
        <taxon>Euarchontoglires</taxon>
        <taxon>Primates</taxon>
        <taxon>Haplorrhini</taxon>
        <taxon>Catarrhini</taxon>
        <taxon>Hominidae</taxon>
        <taxon>Homo</taxon>
    </lineage>
</organism>
<dbReference type="Ensembl" id="ENST00000407184.5">
    <property type="protein sequence ID" value="ENSP00000385560.1"/>
    <property type="gene ID" value="ENSG00000272968.5"/>
</dbReference>
<evidence type="ECO:0007829" key="5">
    <source>
        <dbReference type="PeptideAtlas" id="I3L0D1"/>
    </source>
</evidence>
<dbReference type="InterPro" id="IPR050169">
    <property type="entry name" value="Krueppel_C2H2_ZnF"/>
</dbReference>
<dbReference type="Bgee" id="ENSG00000272968">
    <property type="expression patterns" value="Expressed in male germ line stem cell (sensu Vertebrata) in testis and 91 other cell types or tissues"/>
</dbReference>
<dbReference type="VEuPathDB" id="HostDB:ENSG00000272968"/>
<protein>
    <submittedName>
        <fullName evidence="2">HCG1647537, isoform CRA_b</fullName>
    </submittedName>
    <submittedName>
        <fullName evidence="3">RBAK-RBAKDN readthrough</fullName>
    </submittedName>
</protein>
<dbReference type="EMBL" id="AC092032">
    <property type="status" value="NOT_ANNOTATED_CDS"/>
    <property type="molecule type" value="Genomic_DNA"/>
</dbReference>
<proteinExistence type="evidence at protein level"/>
<dbReference type="CDD" id="cd07765">
    <property type="entry name" value="KRAB_A-box"/>
    <property type="match status" value="1"/>
</dbReference>
<dbReference type="SMART" id="SM00349">
    <property type="entry name" value="KRAB"/>
    <property type="match status" value="1"/>
</dbReference>
<dbReference type="InterPro" id="IPR036051">
    <property type="entry name" value="KRAB_dom_sf"/>
</dbReference>
<dbReference type="Pfam" id="PF01352">
    <property type="entry name" value="KRAB"/>
    <property type="match status" value="1"/>
</dbReference>
<reference evidence="3" key="1">
    <citation type="journal article" date="2001" name="Nature">
        <title>Initial sequencing and analysis of the human genome.</title>
        <authorList>
            <consortium name="International Human Genome Sequencing Consortium"/>
            <person name="Lander E.S."/>
            <person name="Linton L.M."/>
            <person name="Birren B."/>
            <person name="Nusbaum C."/>
            <person name="Zody M.C."/>
            <person name="Baldwin J."/>
            <person name="Devon K."/>
            <person name="Dewar K."/>
            <person name="Doyle M."/>
            <person name="FitzHugh W."/>
            <person name="Funke R."/>
            <person name="Gage D."/>
            <person name="Harris K."/>
            <person name="Heaford A."/>
            <person name="Howland J."/>
            <person name="Kann L."/>
            <person name="Lehoczky J."/>
            <person name="LeVine R."/>
            <person name="McEwan P."/>
            <person name="McKernan K."/>
            <person name="Meldrim J."/>
            <person name="Mesirov J.P."/>
            <person name="Miranda C."/>
            <person name="Morris W."/>
            <person name="Naylor J."/>
            <person name="Raymond C."/>
            <person name="Rosetti M."/>
            <person name="Santos R."/>
            <person name="Sheridan A."/>
            <person name="Sougnez C."/>
            <person name="Stange-Thomann N."/>
            <person name="Stojanovic N."/>
            <person name="Subramanian A."/>
            <person name="Wyman D."/>
            <person name="Rogers J."/>
            <person name="Sulston J."/>
            <person name="Ainscough R."/>
            <person name="Beck S."/>
            <person name="Bentley D."/>
            <person name="Burton J."/>
            <person name="Clee C."/>
            <person name="Carter N."/>
            <person name="Coulson A."/>
            <person name="Deadman R."/>
            <person name="Deloukas P."/>
            <person name="Dunham A."/>
            <person name="Dunham I."/>
            <person name="Durbin R."/>
            <person name="French L."/>
            <person name="Grafham D."/>
            <person name="Gregory S."/>
            <person name="Hubbard T."/>
            <person name="Humphray S."/>
            <person name="Hunt A."/>
            <person name="Jones M."/>
            <person name="Lloyd C."/>
            <person name="McMurray A."/>
            <person name="Matthews L."/>
            <person name="Mercer S."/>
            <person name="Milne S."/>
            <person name="Mullikin J.C."/>
            <person name="Mungall A."/>
            <person name="Plumb R."/>
            <person name="Ross M."/>
            <person name="Shownkeen R."/>
            <person name="Sims S."/>
            <person name="Waterston R.H."/>
            <person name="Wilson R.K."/>
            <person name="Hillier L.W."/>
            <person name="McPherson J.D."/>
            <person name="Marra M.A."/>
            <person name="Mardis E.R."/>
            <person name="Fulton L.A."/>
            <person name="Chinwalla A.T."/>
            <person name="Pepin K.H."/>
            <person name="Gish W.R."/>
            <person name="Chissoe S.L."/>
            <person name="Wendl M.C."/>
            <person name="Delehaunty K.D."/>
            <person name="Miner T.L."/>
            <person name="Delehaunty A."/>
            <person name="Kramer J.B."/>
            <person name="Cook L.L."/>
            <person name="Fulton R.S."/>
            <person name="Johnson D.L."/>
            <person name="Minx P.J."/>
            <person name="Clifton S.W."/>
            <person name="Hawkins T."/>
            <person name="Branscomb E."/>
            <person name="Predki P."/>
            <person name="Richardson P."/>
            <person name="Wenning S."/>
            <person name="Slezak T."/>
            <person name="Doggett N."/>
            <person name="Cheng J.F."/>
            <person name="Olsen A."/>
            <person name="Lucas S."/>
            <person name="Elkin C."/>
            <person name="Uberbacher E."/>
            <person name="Frazier M."/>
            <person name="Gibbs R.A."/>
            <person name="Muzny D.M."/>
            <person name="Scherer S.E."/>
            <person name="Bouck J.B."/>
            <person name="Sodergren E.J."/>
            <person name="Worley K.C."/>
            <person name="Rives C.M."/>
            <person name="Gorrell J.H."/>
            <person name="Metzker M.L."/>
            <person name="Naylor S.L."/>
            <person name="Kucherlapati R.S."/>
            <person name="Nelson D.L."/>
            <person name="Weinstock G.M."/>
            <person name="Sakaki Y."/>
            <person name="Fujiyama A."/>
            <person name="Hattori M."/>
            <person name="Yada T."/>
            <person name="Toyoda A."/>
            <person name="Itoh T."/>
            <person name="Kawagoe C."/>
            <person name="Watanabe H."/>
            <person name="Totoki Y."/>
            <person name="Taylor T."/>
            <person name="Weissenbach J."/>
            <person name="Heilig R."/>
            <person name="Saurin W."/>
            <person name="Artiguenave F."/>
            <person name="Brottier P."/>
            <person name="Bruls T."/>
            <person name="Pelletier E."/>
            <person name="Robert C."/>
            <person name="Wincker P."/>
            <person name="Smith D.R."/>
            <person name="Doucette-Stamm L."/>
            <person name="Rubenfield M."/>
            <person name="Weinstock K."/>
            <person name="Lee H.M."/>
            <person name="Dubois J."/>
            <person name="Rosenthal A."/>
            <person name="Platzer M."/>
            <person name="Nyakatura G."/>
            <person name="Taudien S."/>
            <person name="Rump A."/>
            <person name="Yang H."/>
            <person name="Yu J."/>
            <person name="Wang J."/>
            <person name="Huang G."/>
            <person name="Gu J."/>
            <person name="Hood L."/>
            <person name="Rowen L."/>
            <person name="Madan A."/>
            <person name="Qin S."/>
            <person name="Davis R.W."/>
            <person name="Federspiel N.A."/>
            <person name="Abola A.P."/>
            <person name="Proctor M.J."/>
            <person name="Myers R.M."/>
            <person name="Schmutz J."/>
            <person name="Dickson M."/>
            <person name="Grimwood J."/>
            <person name="Cox D.R."/>
            <person name="Olson M.V."/>
            <person name="Kaul R."/>
            <person name="Raymond C."/>
            <person name="Shimizu N."/>
            <person name="Kawasaki K."/>
            <person name="Minoshima S."/>
            <person name="Evans G.A."/>
            <person name="Athanasiou M."/>
            <person name="Schultz R."/>
            <person name="Roe B.A."/>
            <person name="Chen F."/>
            <person name="Pan H."/>
            <person name="Ramser J."/>
            <person name="Lehrach H."/>
            <person name="Reinhardt R."/>
            <person name="McCombie W.R."/>
            <person name="de la Bastide M."/>
            <person name="Dedhia N."/>
            <person name="Blocker H."/>
            <person name="Hornischer K."/>
            <person name="Nordsiek G."/>
            <person name="Agarwala R."/>
            <person name="Aravind L."/>
            <person name="Bailey J.A."/>
            <person name="Bateman A."/>
            <person name="Batzoglou S."/>
            <person name="Birney E."/>
            <person name="Bork P."/>
            <person name="Brown D.G."/>
            <person name="Burge C.B."/>
            <person name="Cerutti L."/>
            <person name="Chen H.C."/>
            <person name="Church D."/>
            <person name="Clamp M."/>
            <person name="Copley R.R."/>
            <person name="Doerks T."/>
            <person name="Eddy S.R."/>
            <person name="Eichler E.E."/>
            <person name="Furey T.S."/>
            <person name="Galagan J."/>
            <person name="Gilbert J.G."/>
            <person name="Harmon C."/>
            <person name="Hayashizaki Y."/>
            <person name="Haussler D."/>
            <person name="Hermjakob H."/>
            <person name="Hokamp K."/>
            <person name="Jang W."/>
            <person name="Johnson L.S."/>
            <person name="Jones T.A."/>
            <person name="Kasif S."/>
            <person name="Kaspryzk A."/>
            <person name="Kennedy S."/>
            <person name="Kent W.J."/>
            <person name="Kitts P."/>
            <person name="Koonin E.V."/>
            <person name="Korf I."/>
            <person name="Kulp D."/>
            <person name="Lancet D."/>
            <person name="Lowe T.M."/>
            <person name="McLysaght A."/>
            <person name="Mikkelsen T."/>
            <person name="Moran J.V."/>
            <person name="Mulder N."/>
            <person name="Pollara V.J."/>
            <person name="Ponting C.P."/>
            <person name="Schuler G."/>
            <person name="Schultz J."/>
            <person name="Slater G."/>
            <person name="Smit A.F."/>
            <person name="Stupka E."/>
            <person name="Szustakowski J."/>
            <person name="Thierry-Mieg D."/>
            <person name="Thierry-Mieg J."/>
            <person name="Wagner L."/>
            <person name="Wallis J."/>
            <person name="Wheeler R."/>
            <person name="Williams A."/>
            <person name="Wolf Y.I."/>
            <person name="Wolfe K.H."/>
            <person name="Yang S.P."/>
            <person name="Yeh R.F."/>
            <person name="Collins F."/>
            <person name="Guyer M.S."/>
            <person name="Peterson J."/>
            <person name="Felsenfeld A."/>
            <person name="Wetterstrand K.A."/>
            <person name="Patrinos A."/>
            <person name="Morgan M.J."/>
            <person name="de Jong P."/>
            <person name="Catanese J.J."/>
            <person name="Osoegawa K."/>
            <person name="Shizuya H."/>
            <person name="Choi S."/>
            <person name="Chen Y.J."/>
        </authorList>
    </citation>
    <scope>NUCLEOTIDE SEQUENCE [LARGE SCALE GENOMIC DNA]</scope>
</reference>
<dbReference type="PANTHER" id="PTHR23232:SF117">
    <property type="entry name" value="KRAB DOMAIN-CONTAINING PROTEIN"/>
    <property type="match status" value="1"/>
</dbReference>
<dbReference type="SMR" id="I3L0D1"/>
<evidence type="ECO:0000259" key="1">
    <source>
        <dbReference type="PROSITE" id="PS50805"/>
    </source>
</evidence>
<reference evidence="2" key="5">
    <citation type="submission" date="2005-07" db="EMBL/GenBank/DDBJ databases">
        <authorList>
            <person name="Mural R.J."/>
            <person name="Istrail S."/>
            <person name="Sutton G."/>
            <person name="Florea L."/>
            <person name="Halpern A.L."/>
            <person name="Mobarry C.M."/>
            <person name="Lippert R."/>
            <person name="Walenz B."/>
            <person name="Shatkay H."/>
            <person name="Dew I."/>
            <person name="Miller J.R."/>
            <person name="Flanigan M.J."/>
            <person name="Edwards N.J."/>
            <person name="Bolanos R."/>
            <person name="Fasulo D."/>
            <person name="Halldorsson B.V."/>
            <person name="Hannenhalli S."/>
            <person name="Turner R."/>
            <person name="Yooseph S."/>
            <person name="Lu F."/>
            <person name="Nusskern D.R."/>
            <person name="Shue B.C."/>
            <person name="Zheng X.H."/>
            <person name="Zhong F."/>
            <person name="Delcher A.L."/>
            <person name="Huson D.H."/>
            <person name="Kravitz S.A."/>
            <person name="Mouchard L."/>
            <person name="Reinert K."/>
            <person name="Remington K.A."/>
            <person name="Clark A.G."/>
            <person name="Waterman M.S."/>
            <person name="Eichler E.E."/>
            <person name="Adams M.D."/>
            <person name="Hunkapiller M.W."/>
            <person name="Myers E.W."/>
            <person name="Venter J.C."/>
        </authorList>
    </citation>
    <scope>NUCLEOTIDE SEQUENCE</scope>
</reference>
<dbReference type="PANTHER" id="PTHR23232">
    <property type="entry name" value="KRAB DOMAIN C2H2 ZINC FINGER"/>
    <property type="match status" value="1"/>
</dbReference>
<dbReference type="Gene3D" id="6.10.140.140">
    <property type="match status" value="1"/>
</dbReference>
<dbReference type="Antibodypedia" id="77535">
    <property type="antibodies" value="2 antibodies from 1 providers"/>
</dbReference>
<dbReference type="GeneCards" id="RBAK-RBAKDN"/>
<dbReference type="EMBL" id="CH471144">
    <property type="protein sequence ID" value="EAW87320.1"/>
    <property type="molecule type" value="Genomic_DNA"/>
</dbReference>
<dbReference type="SUPFAM" id="SSF109640">
    <property type="entry name" value="KRAB domain (Kruppel-associated box)"/>
    <property type="match status" value="1"/>
</dbReference>
<dbReference type="AGR" id="HGNC:42971"/>
<keyword evidence="5" id="KW-1267">Proteomics identification</keyword>
<dbReference type="HGNC" id="HGNC:42971">
    <property type="gene designation" value="RBAK-RBAKDN"/>
</dbReference>
<dbReference type="InterPro" id="IPR001909">
    <property type="entry name" value="KRAB"/>
</dbReference>
<evidence type="ECO:0000313" key="2">
    <source>
        <dbReference type="EMBL" id="EAW87320.1"/>
    </source>
</evidence>
<reference evidence="3 4" key="3">
    <citation type="journal article" date="2003" name="Nature">
        <title>The DNA sequence of human chromosome 7.</title>
        <authorList>
            <person name="Hillier L.W."/>
            <person name="Fulton R.S."/>
            <person name="Fulton L.A."/>
            <person name="Graves T.A."/>
            <person name="Pepin K.H."/>
            <person name="Wagner-McPherson C."/>
            <person name="Layman D."/>
            <person name="Maas J."/>
            <person name="Jaeger S."/>
            <person name="Walker R."/>
            <person name="Wylie K."/>
            <person name="Sekhon M."/>
            <person name="Becker M.C."/>
            <person name="O'Laughlin M.D."/>
            <person name="Schaller M.E."/>
            <person name="Fewell G.A."/>
            <person name="Delehaunty K.D."/>
            <person name="Miner T.L."/>
            <person name="Nash W.E."/>
            <person name="Cordes M."/>
            <person name="Du H."/>
            <person name="Sun H."/>
            <person name="Edwards J."/>
            <person name="Bradshaw-Cordum H."/>
            <person name="Ali J."/>
            <person name="Andrews S."/>
            <person name="Isak A."/>
            <person name="Vanbrunt A."/>
            <person name="Nguyen C."/>
            <person name="Du F."/>
            <person name="Lamar B."/>
            <person name="Courtney L."/>
            <person name="Kalicki J."/>
            <person name="Ozersky P."/>
            <person name="Bielicki L."/>
            <person name="Scott K."/>
            <person name="Holmes A."/>
            <person name="Harkins R."/>
            <person name="Harris A."/>
            <person name="Strong C.M."/>
            <person name="Hou S."/>
            <person name="Tomlinson C."/>
            <person name="Dauphin-Kohlberg S."/>
            <person name="Kozlowicz-Reilly A."/>
            <person name="Leonard S."/>
            <person name="Rohlfing T."/>
            <person name="Rock S.M."/>
            <person name="Tin-Wollam A.M."/>
            <person name="Abbott A."/>
            <person name="Minx P."/>
            <person name="Maupin R."/>
            <person name="Strowmatt C."/>
            <person name="Latreille P."/>
            <person name="Miller N."/>
            <person name="Johnson D."/>
            <person name="Murray J."/>
            <person name="Woessner J.P."/>
            <person name="Wendl M.C."/>
            <person name="Yang S.P."/>
            <person name="Schultz B.R."/>
            <person name="Wallis J.W."/>
            <person name="Spieth J."/>
            <person name="Bieri T.A."/>
            <person name="Nelson J.O."/>
            <person name="Berkowicz N."/>
            <person name="Wohldmann P.E."/>
            <person name="Cook L.L."/>
            <person name="Hickenbotham M.T."/>
            <person name="Eldred J."/>
            <person name="Williams D."/>
            <person name="Bedell J.A."/>
            <person name="Mardis E.R."/>
            <person name="Clifton S.W."/>
            <person name="Chissoe S.L."/>
            <person name="Marra M.A."/>
            <person name="Raymond C."/>
            <person name="Haugen E."/>
            <person name="Gillett W."/>
            <person name="Zhou Y."/>
            <person name="James R."/>
            <person name="Phelps K."/>
            <person name="Iadanoto S."/>
            <person name="Bubb K."/>
            <person name="Simms E."/>
            <person name="Levy R."/>
            <person name="Clendenning J."/>
            <person name="Kaul R."/>
            <person name="Kent W.J."/>
            <person name="Furey T.S."/>
            <person name="Baertsch R.A."/>
            <person name="Brent M.R."/>
            <person name="Keibler E."/>
            <person name="Flicek P."/>
            <person name="Bork P."/>
            <person name="Suyama M."/>
            <person name="Bailey J.A."/>
            <person name="Portnoy M.E."/>
            <person name="Torrents D."/>
            <person name="Chinwalla A.T."/>
            <person name="Gish W.R."/>
            <person name="Eddy S.R."/>
            <person name="McPherson J.D."/>
            <person name="Olson M.V."/>
            <person name="Eichler E.E."/>
            <person name="Green E.D."/>
            <person name="Waterston R.H."/>
            <person name="Wilson R.K."/>
        </authorList>
    </citation>
    <scope>NUCLEOTIDE SEQUENCE [LARGE SCALE GENOMIC DNA]</scope>
</reference>
<dbReference type="ExpressionAtlas" id="I3L0D1">
    <property type="expression patterns" value="baseline and differential"/>
</dbReference>
<reference evidence="2" key="2">
    <citation type="journal article" date="2001" name="Science">
        <title>The sequence of the human genome.</title>
        <authorList>
            <person name="Venter J.C."/>
            <person name="Adams M.D."/>
            <person name="Myers E.W."/>
            <person name="Li P.W."/>
            <person name="Mural R.J."/>
            <person name="Sutton G.G."/>
            <person name="Smith H.O."/>
            <person name="Yandell M."/>
            <person name="Evans C.A."/>
            <person name="Holt R.A."/>
            <person name="Gocayne J.D."/>
            <person name="Amanatides P."/>
            <person name="Ballew R.M."/>
            <person name="Huson D.H."/>
            <person name="Wortman J.R."/>
            <person name="Zhang Q."/>
            <person name="Kodira C.D."/>
            <person name="Zheng X.H."/>
            <person name="Chen L."/>
            <person name="Skupski M."/>
            <person name="Subramanian G."/>
            <person name="Thomas P.D."/>
            <person name="Zhang J."/>
            <person name="Gabor Miklos G.L."/>
            <person name="Nelson C."/>
            <person name="Broder S."/>
            <person name="Clark A.G."/>
            <person name="Nadeau J."/>
            <person name="McKusick V.A."/>
            <person name="Zinder N."/>
            <person name="Levine A.J."/>
            <person name="Roberts R.J."/>
            <person name="Simon M."/>
            <person name="Slayman C."/>
            <person name="Hunkapiller M."/>
            <person name="Bolanos R."/>
            <person name="Delcher A."/>
            <person name="Dew I."/>
            <person name="Fasulo D."/>
            <person name="Flanigan M."/>
            <person name="Florea L."/>
            <person name="Halpern A."/>
            <person name="Hannenhalli S."/>
            <person name="Kravitz S."/>
            <person name="Levy S."/>
            <person name="Mobarry C."/>
            <person name="Reinert K."/>
            <person name="Remington K."/>
            <person name="Abu-Threideh J."/>
            <person name="Beasley E."/>
            <person name="Biddick K."/>
            <person name="Bonazzi V."/>
            <person name="Brandon R."/>
            <person name="Cargill M."/>
            <person name="Chandramouliswaran I."/>
            <person name="Charlab R."/>
            <person name="Chaturvedi K."/>
            <person name="Deng Z."/>
            <person name="Di Francesco V."/>
            <person name="Dunn P."/>
            <person name="Eilbeck K."/>
            <person name="Evangelista C."/>
            <person name="Gabrielian A.E."/>
            <person name="Gan W."/>
            <person name="Ge W."/>
            <person name="Gong F."/>
            <person name="Gu Z."/>
            <person name="Guan P."/>
            <person name="Heiman T.J."/>
            <person name="Higgins M.E."/>
            <person name="Ji R.R."/>
            <person name="Ke Z."/>
            <person name="Ketchum K.A."/>
            <person name="Lai Z."/>
            <person name="Lei Y."/>
            <person name="Li Z."/>
            <person name="Li J."/>
            <person name="Liang Y."/>
            <person name="Lin X."/>
            <person name="Lu F."/>
            <person name="Merkulov G.V."/>
            <person name="Milshina N."/>
            <person name="Moore H.M."/>
            <person name="Naik A.K."/>
            <person name="Narayan V.A."/>
            <person name="Neelam B."/>
            <person name="Nusskern D."/>
            <person name="Rusch D.B."/>
            <person name="Salzberg S."/>
            <person name="Shao W."/>
            <person name="Shue B."/>
            <person name="Sun J."/>
            <person name="Wang Z."/>
            <person name="Wang A."/>
            <person name="Wang X."/>
            <person name="Wang J."/>
            <person name="Wei M."/>
            <person name="Wides R."/>
            <person name="Xiao C."/>
            <person name="Yan C."/>
            <person name="Yao A."/>
            <person name="Ye J."/>
            <person name="Zhan M."/>
            <person name="Zhang W."/>
            <person name="Zhang H."/>
            <person name="Zhao Q."/>
            <person name="Zheng L."/>
            <person name="Zhong F."/>
            <person name="Zhong W."/>
            <person name="Zhu S."/>
            <person name="Zhao S."/>
            <person name="Gilbert D."/>
            <person name="Baumhueter S."/>
            <person name="Spier G."/>
            <person name="Carter C."/>
            <person name="Cravchik A."/>
            <person name="Woodage T."/>
            <person name="Ali F."/>
            <person name="An H."/>
            <person name="Awe A."/>
            <person name="Baldwin D."/>
            <person name="Baden H."/>
            <person name="Barnstead M."/>
            <person name="Barrow I."/>
            <person name="Beeson K."/>
            <person name="Busam D."/>
            <person name="Carver A."/>
            <person name="Center A."/>
            <person name="Cheng M.L."/>
            <person name="Curry L."/>
            <person name="Danaher S."/>
            <person name="Davenport L."/>
            <person name="Desilets R."/>
            <person name="Dietz S."/>
            <person name="Dodson K."/>
            <person name="Doup L."/>
            <person name="Ferriera S."/>
            <person name="Garg N."/>
            <person name="Gluecksmann A."/>
            <person name="Hart B."/>
            <person name="Haynes J."/>
            <person name="Haynes C."/>
            <person name="Heiner C."/>
            <person name="Hladun S."/>
            <person name="Hostin D."/>
            <person name="Houck J."/>
            <person name="Howland T."/>
            <person name="Ibegwam C."/>
            <person name="Johnson J."/>
            <person name="Kalush F."/>
            <person name="Kline L."/>
            <person name="Koduru S."/>
            <person name="Love A."/>
            <person name="Mann F."/>
            <person name="May D."/>
            <person name="McCawley S."/>
            <person name="McIntosh T."/>
            <person name="McMullen I."/>
            <person name="Moy M."/>
            <person name="Moy L."/>
            <person name="Murphy B."/>
            <person name="Nelson K."/>
            <person name="Pfannkoch C."/>
            <person name="Pratts E."/>
            <person name="Puri V."/>
            <person name="Qureshi H."/>
            <person name="Reardon M."/>
            <person name="Rodriguez R."/>
            <person name="Rogers Y.H."/>
            <person name="Romblad D."/>
            <person name="Ruhfel B."/>
            <person name="Scott R."/>
            <person name="Sitter C."/>
            <person name="Smallwood M."/>
            <person name="Stewart E."/>
            <person name="Strong R."/>
            <person name="Suh E."/>
            <person name="Thomas R."/>
            <person name="Tint N.N."/>
            <person name="Tse S."/>
            <person name="Vech C."/>
            <person name="Wang G."/>
            <person name="Wetter J."/>
            <person name="Williams S."/>
            <person name="Williams M."/>
            <person name="Windsor S."/>
            <person name="Winn-Deen E."/>
            <person name="Wolfe K."/>
            <person name="Zaveri J."/>
            <person name="Zaveri K."/>
            <person name="Abril J.F."/>
            <person name="Guigo R."/>
            <person name="Campbell M.J."/>
            <person name="Sjolander K.V."/>
            <person name="Karlak B."/>
            <person name="Kejariwal A."/>
            <person name="Mi H."/>
            <person name="Lazareva B."/>
            <person name="Hatton T."/>
            <person name="Narechania A."/>
            <person name="Diemer K."/>
            <person name="Muruganujan A."/>
            <person name="Guo N."/>
            <person name="Sato S."/>
            <person name="Bafna V."/>
            <person name="Istrail S."/>
            <person name="Lippert R."/>
            <person name="Schwartz R."/>
            <person name="Walenz B."/>
            <person name="Yooseph S."/>
            <person name="Allen D."/>
            <person name="Basu A."/>
            <person name="Baxendale J."/>
            <person name="Blick L."/>
            <person name="Caminha M."/>
            <person name="Carnes-Stine J."/>
            <person name="Caulk P."/>
            <person name="Chiang Y.H."/>
            <person name="Coyne M."/>
            <person name="Dahlke C."/>
            <person name="Mays A."/>
            <person name="Dombroski M."/>
            <person name="Donnelly M."/>
            <person name="Ely D."/>
            <person name="Esparham S."/>
            <person name="Fosler C."/>
            <person name="Gire H."/>
            <person name="Glanowski S."/>
            <person name="Glasser K."/>
            <person name="Glodek A."/>
            <person name="Gorokhov M."/>
            <person name="Graham K."/>
            <person name="Gropman B."/>
            <person name="Harris M."/>
            <person name="Heil J."/>
            <person name="Henderson S."/>
            <person name="Hoover J."/>
            <person name="Jennings D."/>
            <person name="Jordan C."/>
            <person name="Jordan J."/>
            <person name="Kasha J."/>
            <person name="Kagan L."/>
            <person name="Kraft C."/>
            <person name="Levitsky A."/>
            <person name="Lewis M."/>
            <person name="Liu X."/>
            <person name="Lopez J."/>
            <person name="Ma D."/>
            <person name="Majoros W."/>
            <person name="McDaniel J."/>
            <person name="Murphy S."/>
            <person name="Newman M."/>
            <person name="Nguyen T."/>
            <person name="Nguyen N."/>
            <person name="Nodell M."/>
            <person name="Pan S."/>
            <person name="Peck J."/>
            <person name="Peterson M."/>
            <person name="Rowe W."/>
            <person name="Sanders R."/>
            <person name="Scott J."/>
            <person name="Simpson M."/>
            <person name="Smith T."/>
            <person name="Sprague A."/>
            <person name="Stockwell T."/>
            <person name="Turner R."/>
            <person name="Venter E."/>
            <person name="Wang M."/>
            <person name="Wen M."/>
            <person name="Wu D."/>
            <person name="Wu M."/>
            <person name="Xia A."/>
            <person name="Zandieh A."/>
            <person name="Zhu X."/>
        </authorList>
    </citation>
    <scope>NUCLEOTIDE SEQUENCE</scope>
</reference>
<reference evidence="3" key="6">
    <citation type="submission" date="2025-05" db="UniProtKB">
        <authorList>
            <consortium name="Ensembl"/>
        </authorList>
    </citation>
    <scope>IDENTIFICATION</scope>
</reference>
<dbReference type="ProteomicsDB" id="46331"/>
<gene>
    <name evidence="3" type="primary">RBAK-RBAKDN</name>
    <name evidence="2" type="ORF">hCG_1647537</name>
</gene>
<dbReference type="PROSITE" id="PS50805">
    <property type="entry name" value="KRAB"/>
    <property type="match status" value="1"/>
</dbReference>
<evidence type="ECO:0000313" key="3">
    <source>
        <dbReference type="Ensembl" id="ENSP00000385560.1"/>
    </source>
</evidence>
<dbReference type="BioMuta" id="RBAK-RBAKDN"/>